<proteinExistence type="predicted"/>
<evidence type="ECO:0000313" key="1">
    <source>
        <dbReference type="EMBL" id="MPN34816.1"/>
    </source>
</evidence>
<name>A0A645H8I5_9ZZZZ</name>
<reference evidence="1" key="1">
    <citation type="submission" date="2019-08" db="EMBL/GenBank/DDBJ databases">
        <authorList>
            <person name="Kucharzyk K."/>
            <person name="Murdoch R.W."/>
            <person name="Higgins S."/>
            <person name="Loffler F."/>
        </authorList>
    </citation>
    <scope>NUCLEOTIDE SEQUENCE</scope>
</reference>
<accession>A0A645H8I5</accession>
<comment type="caution">
    <text evidence="1">The sequence shown here is derived from an EMBL/GenBank/DDBJ whole genome shotgun (WGS) entry which is preliminary data.</text>
</comment>
<gene>
    <name evidence="1" type="ORF">SDC9_182310</name>
</gene>
<dbReference type="AlphaFoldDB" id="A0A645H8I5"/>
<protein>
    <submittedName>
        <fullName evidence="1">Uncharacterized protein</fullName>
    </submittedName>
</protein>
<sequence length="56" mass="6226">MELVHVDFDGCSDSRFFAGQPVGALGLGGRVHVQRVGRFGLIYVHKDLLSFNHITR</sequence>
<dbReference type="EMBL" id="VSSQ01088052">
    <property type="protein sequence ID" value="MPN34816.1"/>
    <property type="molecule type" value="Genomic_DNA"/>
</dbReference>
<organism evidence="1">
    <name type="scientific">bioreactor metagenome</name>
    <dbReference type="NCBI Taxonomy" id="1076179"/>
    <lineage>
        <taxon>unclassified sequences</taxon>
        <taxon>metagenomes</taxon>
        <taxon>ecological metagenomes</taxon>
    </lineage>
</organism>